<keyword evidence="2" id="KW-0472">Membrane</keyword>
<evidence type="ECO:0000313" key="3">
    <source>
        <dbReference type="EMBL" id="CTQ49669.1"/>
    </source>
</evidence>
<dbReference type="AlphaFoldDB" id="A0A0M6YIR8"/>
<accession>A0A0M6YIR8</accession>
<dbReference type="EMBL" id="CXSU01000011">
    <property type="protein sequence ID" value="CTQ49669.1"/>
    <property type="molecule type" value="Genomic_DNA"/>
</dbReference>
<gene>
    <name evidence="3" type="ORF">JDO7802_01684</name>
</gene>
<reference evidence="3 4" key="1">
    <citation type="submission" date="2015-07" db="EMBL/GenBank/DDBJ databases">
        <authorList>
            <person name="Noorani M."/>
        </authorList>
    </citation>
    <scope>NUCLEOTIDE SEQUENCE [LARGE SCALE GENOMIC DNA]</scope>
    <source>
        <strain evidence="3 4">CECT 7802</strain>
    </source>
</reference>
<keyword evidence="4" id="KW-1185">Reference proteome</keyword>
<feature type="compositionally biased region" description="Acidic residues" evidence="1">
    <location>
        <begin position="93"/>
        <end position="102"/>
    </location>
</feature>
<name>A0A0M6YIR8_9RHOB</name>
<protein>
    <submittedName>
        <fullName evidence="3">Uncharacterized protein</fullName>
    </submittedName>
</protein>
<evidence type="ECO:0000313" key="4">
    <source>
        <dbReference type="Proteomes" id="UP000049222"/>
    </source>
</evidence>
<evidence type="ECO:0000256" key="1">
    <source>
        <dbReference type="SAM" id="MobiDB-lite"/>
    </source>
</evidence>
<dbReference type="Proteomes" id="UP000049222">
    <property type="component" value="Unassembled WGS sequence"/>
</dbReference>
<feature type="transmembrane region" description="Helical" evidence="2">
    <location>
        <begin position="33"/>
        <end position="50"/>
    </location>
</feature>
<evidence type="ECO:0000256" key="2">
    <source>
        <dbReference type="SAM" id="Phobius"/>
    </source>
</evidence>
<organism evidence="3 4">
    <name type="scientific">Jannaschia donghaensis</name>
    <dbReference type="NCBI Taxonomy" id="420998"/>
    <lineage>
        <taxon>Bacteria</taxon>
        <taxon>Pseudomonadati</taxon>
        <taxon>Pseudomonadota</taxon>
        <taxon>Alphaproteobacteria</taxon>
        <taxon>Rhodobacterales</taxon>
        <taxon>Roseobacteraceae</taxon>
        <taxon>Jannaschia</taxon>
    </lineage>
</organism>
<keyword evidence="2" id="KW-0812">Transmembrane</keyword>
<dbReference type="RefSeq" id="WP_055084417.1">
    <property type="nucleotide sequence ID" value="NZ_CXSU01000011.1"/>
</dbReference>
<keyword evidence="2" id="KW-1133">Transmembrane helix</keyword>
<feature type="region of interest" description="Disordered" evidence="1">
    <location>
        <begin position="1"/>
        <end position="23"/>
    </location>
</feature>
<sequence>MDDDPKTTPRGTTTPIETAHVANTETSGGNTKLWLALGAILVLLLLFFAFSGGEENMSEPGPVGDPVEGVDAPVAGSIDENAAPVEETAPADGAEEDVPATE</sequence>
<feature type="compositionally biased region" description="Low complexity" evidence="1">
    <location>
        <begin position="8"/>
        <end position="18"/>
    </location>
</feature>
<feature type="region of interest" description="Disordered" evidence="1">
    <location>
        <begin position="54"/>
        <end position="102"/>
    </location>
</feature>
<proteinExistence type="predicted"/>
<dbReference type="STRING" id="420998.JDO7802_01684"/>